<keyword evidence="3" id="KW-1185">Reference proteome</keyword>
<dbReference type="InterPro" id="IPR027417">
    <property type="entry name" value="P-loop_NTPase"/>
</dbReference>
<accession>A0ABR7HNA0</accession>
<evidence type="ECO:0000256" key="1">
    <source>
        <dbReference type="SAM" id="Coils"/>
    </source>
</evidence>
<proteinExistence type="predicted"/>
<evidence type="ECO:0000313" key="2">
    <source>
        <dbReference type="EMBL" id="MBC5729006.1"/>
    </source>
</evidence>
<protein>
    <submittedName>
        <fullName evidence="2">Terminase-like family protein</fullName>
    </submittedName>
</protein>
<comment type="caution">
    <text evidence="2">The sequence shown here is derived from an EMBL/GenBank/DDBJ whole genome shotgun (WGS) entry which is preliminary data.</text>
</comment>
<name>A0ABR7HNA0_9FIRM</name>
<keyword evidence="1" id="KW-0175">Coiled coil</keyword>
<reference evidence="2 3" key="1">
    <citation type="submission" date="2020-08" db="EMBL/GenBank/DDBJ databases">
        <title>Genome public.</title>
        <authorList>
            <person name="Liu C."/>
            <person name="Sun Q."/>
        </authorList>
    </citation>
    <scope>NUCLEOTIDE SEQUENCE [LARGE SCALE GENOMIC DNA]</scope>
    <source>
        <strain evidence="2 3">NSJ-71</strain>
    </source>
</reference>
<dbReference type="Proteomes" id="UP000636755">
    <property type="component" value="Unassembled WGS sequence"/>
</dbReference>
<feature type="coiled-coil region" evidence="1">
    <location>
        <begin position="317"/>
        <end position="344"/>
    </location>
</feature>
<dbReference type="EMBL" id="JACOPS010000006">
    <property type="protein sequence ID" value="MBC5729006.1"/>
    <property type="molecule type" value="Genomic_DNA"/>
</dbReference>
<evidence type="ECO:0000313" key="3">
    <source>
        <dbReference type="Proteomes" id="UP000636755"/>
    </source>
</evidence>
<gene>
    <name evidence="2" type="ORF">H8R91_10840</name>
</gene>
<dbReference type="Gene3D" id="3.30.420.280">
    <property type="match status" value="1"/>
</dbReference>
<dbReference type="Gene3D" id="3.40.50.300">
    <property type="entry name" value="P-loop containing nucleotide triphosphate hydrolases"/>
    <property type="match status" value="1"/>
</dbReference>
<dbReference type="Pfam" id="PF03237">
    <property type="entry name" value="Terminase_6N"/>
    <property type="match status" value="1"/>
</dbReference>
<sequence>MIKNKIWTPQPKQRLMLSRGEDEGFYGGAAGGGKSDYLVIEAVRQVNVGNYRGLILRKTVPELEQLIERARYYYTQLCADVKFNDTKHTFTFPSGAKVQFGSLFRTQDKFKYQGLQYDFIGFDELTQFTFEEYSYLKSRNRASGPGTRVYVRATGNPGGVGHGWVKKEFVTAGKPFTTIWKKLAVKQPDGTLKSYWQSKAFVPSSVFDNKKLLENDPMYLKRLADRPEAERNALLYGSWDSFEGQVFTEFTDDPQHYNDRRFTHVINDFKIPWGWKIIRSFDWGYTRPFSVGWHAVDNDGRYYRIREYYGCAKNSPNTGLKKNFDKLAQEIREIEQNDENLKGRKIMGVADPAIFADNGSGASIAASMAKYGVYWERGDNERIAGLMQFHYRLAFDNDGVAMYYIFKSCREFIRTIPNLVYSEKYVEDIDTDGEDHQYDEARYAMMMNVINPRRNALEQVPEFDPLDRSNIF</sequence>
<dbReference type="RefSeq" id="WP_186936199.1">
    <property type="nucleotide sequence ID" value="NZ_JACOPS010000006.1"/>
</dbReference>
<organism evidence="2 3">
    <name type="scientific">Ruminococcus intestinalis</name>
    <dbReference type="NCBI Taxonomy" id="2763066"/>
    <lineage>
        <taxon>Bacteria</taxon>
        <taxon>Bacillati</taxon>
        <taxon>Bacillota</taxon>
        <taxon>Clostridia</taxon>
        <taxon>Eubacteriales</taxon>
        <taxon>Oscillospiraceae</taxon>
        <taxon>Ruminococcus</taxon>
    </lineage>
</organism>